<evidence type="ECO:0000313" key="2">
    <source>
        <dbReference type="Proteomes" id="UP000807769"/>
    </source>
</evidence>
<dbReference type="OrthoDB" id="2655622at2759"/>
<proteinExistence type="predicted"/>
<dbReference type="Proteomes" id="UP000807769">
    <property type="component" value="Unassembled WGS sequence"/>
</dbReference>
<reference evidence="1" key="1">
    <citation type="journal article" date="2020" name="New Phytol.">
        <title>Comparative genomics reveals dynamic genome evolution in host specialist ectomycorrhizal fungi.</title>
        <authorList>
            <person name="Lofgren L.A."/>
            <person name="Nguyen N.H."/>
            <person name="Vilgalys R."/>
            <person name="Ruytinx J."/>
            <person name="Liao H.L."/>
            <person name="Branco S."/>
            <person name="Kuo A."/>
            <person name="LaButti K."/>
            <person name="Lipzen A."/>
            <person name="Andreopoulos W."/>
            <person name="Pangilinan J."/>
            <person name="Riley R."/>
            <person name="Hundley H."/>
            <person name="Na H."/>
            <person name="Barry K."/>
            <person name="Grigoriev I.V."/>
            <person name="Stajich J.E."/>
            <person name="Kennedy P.G."/>
        </authorList>
    </citation>
    <scope>NUCLEOTIDE SEQUENCE</scope>
    <source>
        <strain evidence="1">MN1</strain>
    </source>
</reference>
<comment type="caution">
    <text evidence="1">The sequence shown here is derived from an EMBL/GenBank/DDBJ whole genome shotgun (WGS) entry which is preliminary data.</text>
</comment>
<keyword evidence="2" id="KW-1185">Reference proteome</keyword>
<dbReference type="AlphaFoldDB" id="A0A9P7EIG3"/>
<gene>
    <name evidence="1" type="ORF">BJ212DRAFT_1477181</name>
</gene>
<dbReference type="EMBL" id="JABBWG010000005">
    <property type="protein sequence ID" value="KAG1822766.1"/>
    <property type="molecule type" value="Genomic_DNA"/>
</dbReference>
<sequence>MACTKNTTKKSNGGSAPCVLLTTSRTGKTSTSGVDVQRRKALTTSKVTTVGGGDLEKRNAHHKALTATKATLPIGGGDLDKLGGHNEFCILCRDGAEHYEDNTLFMCTLCPRVVCRLCLQLLPDLETKVLQEDISFRCICCHIKMEQGSAYFGFYNANGLLALDRFLPINGALELSELAKILAAPVIFIHLILVNLSVAGSPLEFTHSFLKPYHTGDSIKYLDVYYDIGSDAKATPYCSKVCKMIKGLKNSFIWECVVIGISTHTDEDFGNPFIGYEDGDTNNYLSTLVDDFLEIILQPWQTIINHAQESYLWMLCCSSLVNNSDSFHGLQEAVVW</sequence>
<protein>
    <submittedName>
        <fullName evidence="1">Uncharacterized protein</fullName>
    </submittedName>
</protein>
<name>A0A9P7EIG3_9AGAM</name>
<evidence type="ECO:0000313" key="1">
    <source>
        <dbReference type="EMBL" id="KAG1822766.1"/>
    </source>
</evidence>
<dbReference type="GeneID" id="64633524"/>
<accession>A0A9P7EIG3</accession>
<dbReference type="RefSeq" id="XP_041197172.1">
    <property type="nucleotide sequence ID" value="XM_041339508.1"/>
</dbReference>
<organism evidence="1 2">
    <name type="scientific">Suillus subaureus</name>
    <dbReference type="NCBI Taxonomy" id="48587"/>
    <lineage>
        <taxon>Eukaryota</taxon>
        <taxon>Fungi</taxon>
        <taxon>Dikarya</taxon>
        <taxon>Basidiomycota</taxon>
        <taxon>Agaricomycotina</taxon>
        <taxon>Agaricomycetes</taxon>
        <taxon>Agaricomycetidae</taxon>
        <taxon>Boletales</taxon>
        <taxon>Suillineae</taxon>
        <taxon>Suillaceae</taxon>
        <taxon>Suillus</taxon>
    </lineage>
</organism>